<feature type="region of interest" description="Disordered" evidence="1">
    <location>
        <begin position="208"/>
        <end position="269"/>
    </location>
</feature>
<comment type="caution">
    <text evidence="2">The sequence shown here is derived from an EMBL/GenBank/DDBJ whole genome shotgun (WGS) entry which is preliminary data.</text>
</comment>
<feature type="compositionally biased region" description="Low complexity" evidence="1">
    <location>
        <begin position="211"/>
        <end position="247"/>
    </location>
</feature>
<sequence length="269" mass="28397">MSFPSNSLPLPVGENLHSPPASAPSSPPSTHVTYPALPQLQPQWSDPHYVYSYTLHSELVKPTKPTSSGTEGFFGLSDISRANCGAKDATYRVTGKTTTSSDRNSGPIGYGVADDMSSRVKRYYRNSFPKAPEEPASLGMAEGLIAAGLRFDVDSGTASVSKSSSSSEAAKVERYYRNRVIREPAVPESGIEAAGWVSLDSETALVSPVEMTSEAASSEGSMSTSTSTSQSSTTSTSRSTSPAPSLRSAEDKQPEMAEKTSDEKACSVC</sequence>
<feature type="compositionally biased region" description="Basic and acidic residues" evidence="1">
    <location>
        <begin position="248"/>
        <end position="269"/>
    </location>
</feature>
<reference evidence="2 3" key="1">
    <citation type="submission" date="2024-02" db="EMBL/GenBank/DDBJ databases">
        <title>Discinaceae phylogenomics.</title>
        <authorList>
            <person name="Dirks A.C."/>
            <person name="James T.Y."/>
        </authorList>
    </citation>
    <scope>NUCLEOTIDE SEQUENCE [LARGE SCALE GENOMIC DNA]</scope>
    <source>
        <strain evidence="2 3">ACD0624</strain>
    </source>
</reference>
<name>A0ABR3G9M8_9PEZI</name>
<keyword evidence="3" id="KW-1185">Reference proteome</keyword>
<evidence type="ECO:0000256" key="1">
    <source>
        <dbReference type="SAM" id="MobiDB-lite"/>
    </source>
</evidence>
<feature type="region of interest" description="Disordered" evidence="1">
    <location>
        <begin position="1"/>
        <end position="44"/>
    </location>
</feature>
<organism evidence="2 3">
    <name type="scientific">Discina gigas</name>
    <dbReference type="NCBI Taxonomy" id="1032678"/>
    <lineage>
        <taxon>Eukaryota</taxon>
        <taxon>Fungi</taxon>
        <taxon>Dikarya</taxon>
        <taxon>Ascomycota</taxon>
        <taxon>Pezizomycotina</taxon>
        <taxon>Pezizomycetes</taxon>
        <taxon>Pezizales</taxon>
        <taxon>Discinaceae</taxon>
        <taxon>Discina</taxon>
    </lineage>
</organism>
<dbReference type="Proteomes" id="UP001447188">
    <property type="component" value="Unassembled WGS sequence"/>
</dbReference>
<accession>A0ABR3G9M8</accession>
<feature type="region of interest" description="Disordered" evidence="1">
    <location>
        <begin position="93"/>
        <end position="112"/>
    </location>
</feature>
<evidence type="ECO:0000313" key="2">
    <source>
        <dbReference type="EMBL" id="KAL0632568.1"/>
    </source>
</evidence>
<proteinExistence type="predicted"/>
<gene>
    <name evidence="2" type="ORF">Q9L58_008545</name>
</gene>
<feature type="compositionally biased region" description="Polar residues" evidence="1">
    <location>
        <begin position="95"/>
        <end position="104"/>
    </location>
</feature>
<dbReference type="EMBL" id="JBBBZM010000162">
    <property type="protein sequence ID" value="KAL0632568.1"/>
    <property type="molecule type" value="Genomic_DNA"/>
</dbReference>
<evidence type="ECO:0000313" key="3">
    <source>
        <dbReference type="Proteomes" id="UP001447188"/>
    </source>
</evidence>
<protein>
    <submittedName>
        <fullName evidence="2">Uncharacterized protein</fullName>
    </submittedName>
</protein>